<evidence type="ECO:0000313" key="1">
    <source>
        <dbReference type="EMBL" id="MTH51793.1"/>
    </source>
</evidence>
<reference evidence="1 2" key="1">
    <citation type="journal article" date="2017" name="Int. J. Syst. Evol. Microbiol.">
        <title>Bacillus mangrovi sp. nov., isolated from a sediment sample from a mangrove forest.</title>
        <authorList>
            <person name="Gupta V."/>
            <person name="Singh P.K."/>
            <person name="Korpole S."/>
            <person name="Tanuku N.R.S."/>
            <person name="Pinnaka A.K."/>
        </authorList>
    </citation>
    <scope>NUCLEOTIDE SEQUENCE [LARGE SCALE GENOMIC DNA]</scope>
    <source>
        <strain evidence="1 2">KCTC 33872</strain>
    </source>
</reference>
<dbReference type="GO" id="GO:0006508">
    <property type="term" value="P:proteolysis"/>
    <property type="evidence" value="ECO:0007669"/>
    <property type="project" value="InterPro"/>
</dbReference>
<sequence>MLKIFDAHCDMLLKLWQNPAADPWDGAGLHTNLKKMVSHGAKIQSMAVFAPPELPLVDAYRAAEAQIQILKDKILKHHPQFKLITSKNQADQLKNDEIGLILALEGCDCLGHQPEKAAVFHNQGVRIFNLTWNYANFFADGALETRNAGLSKYGEKLAEAIGELGGWIDVSHLNERSFWDVLEKGKHVAATHSNCHALMPHPRNLRDSQIQALIERDAPIGITFVPDFTSRQKPSIAKLLLHLEHICSLGGAHHAGFGSDFDGIEETIPGLGGYEEYDHLLNELYKRYPADLADGFVYRNFADRIPF</sequence>
<dbReference type="RefSeq" id="WP_155110359.1">
    <property type="nucleotide sequence ID" value="NZ_WMIB01000001.1"/>
</dbReference>
<dbReference type="InterPro" id="IPR032466">
    <property type="entry name" value="Metal_Hydrolase"/>
</dbReference>
<organism evidence="1 2">
    <name type="scientific">Metabacillus mangrovi</name>
    <dbReference type="NCBI Taxonomy" id="1491830"/>
    <lineage>
        <taxon>Bacteria</taxon>
        <taxon>Bacillati</taxon>
        <taxon>Bacillota</taxon>
        <taxon>Bacilli</taxon>
        <taxon>Bacillales</taxon>
        <taxon>Bacillaceae</taxon>
        <taxon>Metabacillus</taxon>
    </lineage>
</organism>
<dbReference type="PANTHER" id="PTHR10443:SF12">
    <property type="entry name" value="DIPEPTIDASE"/>
    <property type="match status" value="1"/>
</dbReference>
<dbReference type="SUPFAM" id="SSF51556">
    <property type="entry name" value="Metallo-dependent hydrolases"/>
    <property type="match status" value="1"/>
</dbReference>
<proteinExistence type="predicted"/>
<name>A0A7X2V392_9BACI</name>
<evidence type="ECO:0000313" key="2">
    <source>
        <dbReference type="Proteomes" id="UP000434639"/>
    </source>
</evidence>
<dbReference type="OrthoDB" id="9804920at2"/>
<accession>A0A7X2V392</accession>
<dbReference type="Proteomes" id="UP000434639">
    <property type="component" value="Unassembled WGS sequence"/>
</dbReference>
<dbReference type="Gene3D" id="3.20.20.140">
    <property type="entry name" value="Metal-dependent hydrolases"/>
    <property type="match status" value="1"/>
</dbReference>
<dbReference type="AlphaFoldDB" id="A0A7X2V392"/>
<keyword evidence="2" id="KW-1185">Reference proteome</keyword>
<dbReference type="Pfam" id="PF01244">
    <property type="entry name" value="Peptidase_M19"/>
    <property type="match status" value="1"/>
</dbReference>
<gene>
    <name evidence="1" type="ORF">GKZ89_00130</name>
</gene>
<dbReference type="PANTHER" id="PTHR10443">
    <property type="entry name" value="MICROSOMAL DIPEPTIDASE"/>
    <property type="match status" value="1"/>
</dbReference>
<dbReference type="PROSITE" id="PS51365">
    <property type="entry name" value="RENAL_DIPEPTIDASE_2"/>
    <property type="match status" value="1"/>
</dbReference>
<comment type="caution">
    <text evidence="1">The sequence shown here is derived from an EMBL/GenBank/DDBJ whole genome shotgun (WGS) entry which is preliminary data.</text>
</comment>
<dbReference type="InterPro" id="IPR008257">
    <property type="entry name" value="Pept_M19"/>
</dbReference>
<dbReference type="GO" id="GO:0070573">
    <property type="term" value="F:metallodipeptidase activity"/>
    <property type="evidence" value="ECO:0007669"/>
    <property type="project" value="InterPro"/>
</dbReference>
<dbReference type="EMBL" id="WMIB01000001">
    <property type="protein sequence ID" value="MTH51793.1"/>
    <property type="molecule type" value="Genomic_DNA"/>
</dbReference>
<protein>
    <submittedName>
        <fullName evidence="1">Membrane dipeptidase</fullName>
    </submittedName>
</protein>